<dbReference type="SUPFAM" id="SSF51445">
    <property type="entry name" value="(Trans)glycosidases"/>
    <property type="match status" value="1"/>
</dbReference>
<feature type="domain" description="Glycosyl hydrolase-like 10" evidence="2">
    <location>
        <begin position="37"/>
        <end position="345"/>
    </location>
</feature>
<dbReference type="InterPro" id="IPR052177">
    <property type="entry name" value="Divisome_Glycosyl_Hydrolase"/>
</dbReference>
<dbReference type="PANTHER" id="PTHR43405:SF1">
    <property type="entry name" value="GLYCOSYL HYDROLASE DIGH"/>
    <property type="match status" value="1"/>
</dbReference>
<protein>
    <recommendedName>
        <fullName evidence="2">Glycosyl hydrolase-like 10 domain-containing protein</fullName>
    </recommendedName>
</protein>
<keyword evidence="1" id="KW-0732">Signal</keyword>
<organism evidence="3">
    <name type="scientific">bioreactor metagenome</name>
    <dbReference type="NCBI Taxonomy" id="1076179"/>
    <lineage>
        <taxon>unclassified sequences</taxon>
        <taxon>metagenomes</taxon>
        <taxon>ecological metagenomes</taxon>
    </lineage>
</organism>
<dbReference type="Pfam" id="PF02638">
    <property type="entry name" value="GHL10"/>
    <property type="match status" value="1"/>
</dbReference>
<dbReference type="EMBL" id="VSSQ01010982">
    <property type="protein sequence ID" value="MPM45704.1"/>
    <property type="molecule type" value="Genomic_DNA"/>
</dbReference>
<evidence type="ECO:0000313" key="3">
    <source>
        <dbReference type="EMBL" id="MPM45704.1"/>
    </source>
</evidence>
<dbReference type="PANTHER" id="PTHR43405">
    <property type="entry name" value="GLYCOSYL HYDROLASE DIGH"/>
    <property type="match status" value="1"/>
</dbReference>
<reference evidence="3" key="1">
    <citation type="submission" date="2019-08" db="EMBL/GenBank/DDBJ databases">
        <authorList>
            <person name="Kucharzyk K."/>
            <person name="Murdoch R.W."/>
            <person name="Higgins S."/>
            <person name="Loffler F."/>
        </authorList>
    </citation>
    <scope>NUCLEOTIDE SEQUENCE</scope>
</reference>
<dbReference type="Gene3D" id="3.20.20.80">
    <property type="entry name" value="Glycosidases"/>
    <property type="match status" value="1"/>
</dbReference>
<name>A0A645A7I3_9ZZZZ</name>
<gene>
    <name evidence="3" type="ORF">SDC9_92395</name>
</gene>
<proteinExistence type="predicted"/>
<evidence type="ECO:0000256" key="1">
    <source>
        <dbReference type="ARBA" id="ARBA00022729"/>
    </source>
</evidence>
<dbReference type="AlphaFoldDB" id="A0A645A7I3"/>
<accession>A0A645A7I3</accession>
<sequence>MNYFRITLIAFTALLVLSCGASRQSLIRTVDTSPKHEFRGVWVQTVGQSRYQQMNSAAMKHYLSEMVRKFDEAGINALIFQVRPEADTFYPSDLEPWSRFLTGVQGKSPDDPSFDPLAFLIEECHKRGMELHAWLNPYRVKTNINNPLAPSHIYWKYPERFVQYGNQLFFDPGLPENRSFICQVVRDIVSRYDVDAVHMDDYFYPYPIAGTPFPDDNSFNAYAGSQGFSAGQRADWRRNNVNLLIQQLKYTIAGTKPWVRFGVSPFGIYRNKRNTPDGSGSDTNGLENYGDLYADIKLWVEKGWIDYNLPQLYWEIGHERADYTTLLQWWNANNFGQPLYIGQDLQRSMDKNELDEKIRQSREMSFVHGSCFWYGYLILENSGGIADALKAGAHRAKALIPAYTHLHKGRPVKVKKLTQIFTEDMHFLAWEHRRQPQNPETARQFVIYRFSANEKVDLDRAENIVAVTPDNFYVLPYEGGGNKYTYAVTALDAFKNEGKAAKIKVKL</sequence>
<dbReference type="PROSITE" id="PS51257">
    <property type="entry name" value="PROKAR_LIPOPROTEIN"/>
    <property type="match status" value="1"/>
</dbReference>
<dbReference type="InterPro" id="IPR003790">
    <property type="entry name" value="GHL10"/>
</dbReference>
<comment type="caution">
    <text evidence="3">The sequence shown here is derived from an EMBL/GenBank/DDBJ whole genome shotgun (WGS) entry which is preliminary data.</text>
</comment>
<evidence type="ECO:0000259" key="2">
    <source>
        <dbReference type="Pfam" id="PF02638"/>
    </source>
</evidence>
<dbReference type="InterPro" id="IPR017853">
    <property type="entry name" value="GH"/>
</dbReference>